<keyword evidence="10" id="KW-0788">Thiol protease</keyword>
<gene>
    <name evidence="20" type="ORF">ACEWY4_023479</name>
</gene>
<feature type="domain" description="DED" evidence="17">
    <location>
        <begin position="91"/>
        <end position="168"/>
    </location>
</feature>
<dbReference type="Gene3D" id="3.40.50.1460">
    <property type="match status" value="1"/>
</dbReference>
<evidence type="ECO:0000256" key="2">
    <source>
        <dbReference type="ARBA" id="ARBA00004496"/>
    </source>
</evidence>
<dbReference type="PROSITE" id="PS50208">
    <property type="entry name" value="CASPASE_P20"/>
    <property type="match status" value="1"/>
</dbReference>
<dbReference type="GO" id="GO:0004197">
    <property type="term" value="F:cysteine-type endopeptidase activity"/>
    <property type="evidence" value="ECO:0007669"/>
    <property type="project" value="UniProtKB-ARBA"/>
</dbReference>
<dbReference type="Pfam" id="PF00656">
    <property type="entry name" value="Peptidase_C14"/>
    <property type="match status" value="1"/>
</dbReference>
<dbReference type="CDD" id="cd00032">
    <property type="entry name" value="CASc"/>
    <property type="match status" value="1"/>
</dbReference>
<dbReference type="GO" id="GO:0006508">
    <property type="term" value="P:proteolysis"/>
    <property type="evidence" value="ECO:0007669"/>
    <property type="project" value="UniProtKB-KW"/>
</dbReference>
<evidence type="ECO:0000256" key="13">
    <source>
        <dbReference type="ARBA" id="ARBA00051626"/>
    </source>
</evidence>
<dbReference type="SMART" id="SM00031">
    <property type="entry name" value="DED"/>
    <property type="match status" value="2"/>
</dbReference>
<evidence type="ECO:0000256" key="1">
    <source>
        <dbReference type="ARBA" id="ARBA00004123"/>
    </source>
</evidence>
<evidence type="ECO:0000256" key="10">
    <source>
        <dbReference type="ARBA" id="ARBA00022807"/>
    </source>
</evidence>
<reference evidence="20 21" key="1">
    <citation type="submission" date="2024-09" db="EMBL/GenBank/DDBJ databases">
        <title>A chromosome-level genome assembly of Gray's grenadier anchovy, Coilia grayii.</title>
        <authorList>
            <person name="Fu Z."/>
        </authorList>
    </citation>
    <scope>NUCLEOTIDE SEQUENCE [LARGE SCALE GENOMIC DNA]</scope>
    <source>
        <strain evidence="20">G4</strain>
        <tissue evidence="20">Muscle</tissue>
    </source>
</reference>
<comment type="catalytic activity">
    <reaction evidence="13">
        <text>Strict requirement for Asp at position P1 and has a preferred cleavage sequence of (Leu/Asp/Val)-Glu-Thr-Asp-|-(Gly/Ser/Ala).</text>
        <dbReference type="EC" id="3.4.22.61"/>
    </reaction>
</comment>
<comment type="subcellular location">
    <subcellularLocation>
        <location evidence="2">Cytoplasm</location>
    </subcellularLocation>
    <subcellularLocation>
        <location evidence="1">Nucleus</location>
    </subcellularLocation>
</comment>
<evidence type="ECO:0000256" key="4">
    <source>
        <dbReference type="ARBA" id="ARBA00022490"/>
    </source>
</evidence>
<dbReference type="SMART" id="SM00115">
    <property type="entry name" value="CASc"/>
    <property type="match status" value="1"/>
</dbReference>
<keyword evidence="12" id="KW-0539">Nucleus</keyword>
<evidence type="ECO:0000256" key="15">
    <source>
        <dbReference type="ARBA" id="ARBA00068172"/>
    </source>
</evidence>
<evidence type="ECO:0000313" key="21">
    <source>
        <dbReference type="Proteomes" id="UP001591681"/>
    </source>
</evidence>
<dbReference type="EC" id="3.4.22.61" evidence="14"/>
<comment type="similarity">
    <text evidence="3 16">Belongs to the peptidase C14A family.</text>
</comment>
<dbReference type="InterPro" id="IPR011029">
    <property type="entry name" value="DEATH-like_dom_sf"/>
</dbReference>
<dbReference type="SUPFAM" id="SSF47986">
    <property type="entry name" value="DEATH domain"/>
    <property type="match status" value="2"/>
</dbReference>
<dbReference type="EMBL" id="JBHFQA010000020">
    <property type="protein sequence ID" value="KAL2081626.1"/>
    <property type="molecule type" value="Genomic_DNA"/>
</dbReference>
<evidence type="ECO:0000259" key="18">
    <source>
        <dbReference type="PROSITE" id="PS50207"/>
    </source>
</evidence>
<keyword evidence="6" id="KW-0645">Protease</keyword>
<keyword evidence="7" id="KW-0053">Apoptosis</keyword>
<dbReference type="GO" id="GO:0051604">
    <property type="term" value="P:protein maturation"/>
    <property type="evidence" value="ECO:0007669"/>
    <property type="project" value="UniProtKB-ARBA"/>
</dbReference>
<dbReference type="AlphaFoldDB" id="A0ABD1J355"/>
<dbReference type="GO" id="GO:0005886">
    <property type="term" value="C:plasma membrane"/>
    <property type="evidence" value="ECO:0007669"/>
    <property type="project" value="UniProtKB-ARBA"/>
</dbReference>
<name>A0ABD1J355_9TELE</name>
<dbReference type="InterPro" id="IPR001309">
    <property type="entry name" value="Pept_C14_p20"/>
</dbReference>
<dbReference type="Gene3D" id="1.10.533.10">
    <property type="entry name" value="Death Domain, Fas"/>
    <property type="match status" value="2"/>
</dbReference>
<dbReference type="PANTHER" id="PTHR48169">
    <property type="entry name" value="DED DOMAIN-CONTAINING PROTEIN"/>
    <property type="match status" value="1"/>
</dbReference>
<feature type="domain" description="Caspase family p10" evidence="18">
    <location>
        <begin position="470"/>
        <end position="555"/>
    </location>
</feature>
<dbReference type="GO" id="GO:0006915">
    <property type="term" value="P:apoptotic process"/>
    <property type="evidence" value="ECO:0007669"/>
    <property type="project" value="UniProtKB-KW"/>
</dbReference>
<dbReference type="InterPro" id="IPR001875">
    <property type="entry name" value="DED_dom"/>
</dbReference>
<protein>
    <recommendedName>
        <fullName evidence="15">Caspase-8</fullName>
        <ecNumber evidence="14">3.4.22.61</ecNumber>
    </recommendedName>
</protein>
<evidence type="ECO:0000256" key="6">
    <source>
        <dbReference type="ARBA" id="ARBA00022670"/>
    </source>
</evidence>
<organism evidence="20 21">
    <name type="scientific">Coilia grayii</name>
    <name type="common">Gray's grenadier anchovy</name>
    <dbReference type="NCBI Taxonomy" id="363190"/>
    <lineage>
        <taxon>Eukaryota</taxon>
        <taxon>Metazoa</taxon>
        <taxon>Chordata</taxon>
        <taxon>Craniata</taxon>
        <taxon>Vertebrata</taxon>
        <taxon>Euteleostomi</taxon>
        <taxon>Actinopterygii</taxon>
        <taxon>Neopterygii</taxon>
        <taxon>Teleostei</taxon>
        <taxon>Clupei</taxon>
        <taxon>Clupeiformes</taxon>
        <taxon>Clupeoidei</taxon>
        <taxon>Engraulidae</taxon>
        <taxon>Coilinae</taxon>
        <taxon>Coilia</taxon>
    </lineage>
</organism>
<evidence type="ECO:0000256" key="14">
    <source>
        <dbReference type="ARBA" id="ARBA00066479"/>
    </source>
</evidence>
<dbReference type="PROSITE" id="PS50207">
    <property type="entry name" value="CASPASE_P10"/>
    <property type="match status" value="1"/>
</dbReference>
<dbReference type="GO" id="GO:0032991">
    <property type="term" value="C:protein-containing complex"/>
    <property type="evidence" value="ECO:0007669"/>
    <property type="project" value="UniProtKB-ARBA"/>
</dbReference>
<dbReference type="PANTHER" id="PTHR48169:SF7">
    <property type="entry name" value="CASPASE 10"/>
    <property type="match status" value="1"/>
</dbReference>
<evidence type="ECO:0000256" key="3">
    <source>
        <dbReference type="ARBA" id="ARBA00010134"/>
    </source>
</evidence>
<dbReference type="PROSITE" id="PS01121">
    <property type="entry name" value="CASPASE_HIS"/>
    <property type="match status" value="1"/>
</dbReference>
<keyword evidence="8" id="KW-0677">Repeat</keyword>
<keyword evidence="5" id="KW-0597">Phosphoprotein</keyword>
<evidence type="ECO:0000259" key="19">
    <source>
        <dbReference type="PROSITE" id="PS50208"/>
    </source>
</evidence>
<evidence type="ECO:0000256" key="9">
    <source>
        <dbReference type="ARBA" id="ARBA00022801"/>
    </source>
</evidence>
<keyword evidence="11" id="KW-0865">Zymogen</keyword>
<dbReference type="InterPro" id="IPR016129">
    <property type="entry name" value="Caspase_his_AS"/>
</dbReference>
<comment type="caution">
    <text evidence="20">The sequence shown here is derived from an EMBL/GenBank/DDBJ whole genome shotgun (WGS) entry which is preliminary data.</text>
</comment>
<evidence type="ECO:0000256" key="8">
    <source>
        <dbReference type="ARBA" id="ARBA00022737"/>
    </source>
</evidence>
<keyword evidence="21" id="KW-1185">Reference proteome</keyword>
<evidence type="ECO:0000256" key="12">
    <source>
        <dbReference type="ARBA" id="ARBA00023242"/>
    </source>
</evidence>
<proteinExistence type="inferred from homology"/>
<evidence type="ECO:0000256" key="16">
    <source>
        <dbReference type="RuleBase" id="RU003971"/>
    </source>
</evidence>
<evidence type="ECO:0000259" key="17">
    <source>
        <dbReference type="PROSITE" id="PS50168"/>
    </source>
</evidence>
<dbReference type="Pfam" id="PF01335">
    <property type="entry name" value="DED"/>
    <property type="match status" value="2"/>
</dbReference>
<dbReference type="InterPro" id="IPR002138">
    <property type="entry name" value="Pept_C14_p10"/>
</dbReference>
<evidence type="ECO:0000313" key="20">
    <source>
        <dbReference type="EMBL" id="KAL2081626.1"/>
    </source>
</evidence>
<dbReference type="InterPro" id="IPR029030">
    <property type="entry name" value="Caspase-like_dom_sf"/>
</dbReference>
<dbReference type="PROSITE" id="PS50168">
    <property type="entry name" value="DED"/>
    <property type="match status" value="2"/>
</dbReference>
<feature type="domain" description="Caspase family p20" evidence="19">
    <location>
        <begin position="315"/>
        <end position="441"/>
    </location>
</feature>
<keyword evidence="4" id="KW-0963">Cytoplasm</keyword>
<dbReference type="GO" id="GO:0005737">
    <property type="term" value="C:cytoplasm"/>
    <property type="evidence" value="ECO:0007669"/>
    <property type="project" value="UniProtKB-SubCell"/>
</dbReference>
<dbReference type="FunFam" id="1.10.533.10:FF:000016">
    <property type="entry name" value="CASP8 and FADD-like apoptosis regulator"/>
    <property type="match status" value="1"/>
</dbReference>
<evidence type="ECO:0000256" key="5">
    <source>
        <dbReference type="ARBA" id="ARBA00022553"/>
    </source>
</evidence>
<dbReference type="GO" id="GO:0043065">
    <property type="term" value="P:positive regulation of apoptotic process"/>
    <property type="evidence" value="ECO:0007669"/>
    <property type="project" value="UniProtKB-ARBA"/>
</dbReference>
<dbReference type="PRINTS" id="PR00376">
    <property type="entry name" value="IL1BCENZYME"/>
</dbReference>
<dbReference type="SUPFAM" id="SSF52129">
    <property type="entry name" value="Caspase-like"/>
    <property type="match status" value="1"/>
</dbReference>
<evidence type="ECO:0000256" key="11">
    <source>
        <dbReference type="ARBA" id="ARBA00023145"/>
    </source>
</evidence>
<keyword evidence="9" id="KW-0378">Hydrolase</keyword>
<dbReference type="FunFam" id="3.40.50.1460:FF:000008">
    <property type="entry name" value="caspase-8 isoform X1"/>
    <property type="match status" value="1"/>
</dbReference>
<feature type="domain" description="DED" evidence="17">
    <location>
        <begin position="2"/>
        <end position="79"/>
    </location>
</feature>
<dbReference type="InterPro" id="IPR011600">
    <property type="entry name" value="Pept_C14_caspase"/>
</dbReference>
<evidence type="ECO:0000256" key="7">
    <source>
        <dbReference type="ARBA" id="ARBA00022703"/>
    </source>
</evidence>
<dbReference type="Proteomes" id="UP001591681">
    <property type="component" value="Unassembled WGS sequence"/>
</dbReference>
<accession>A0ABD1J355</accession>
<dbReference type="CDD" id="cd08334">
    <property type="entry name" value="DED_Caspase_8_10_r2"/>
    <property type="match status" value="1"/>
</dbReference>
<dbReference type="InterPro" id="IPR015917">
    <property type="entry name" value="Pept_C14A"/>
</dbReference>
<dbReference type="PROSITE" id="PS01122">
    <property type="entry name" value="CASPASE_CYS"/>
    <property type="match status" value="1"/>
</dbReference>
<dbReference type="InterPro" id="IPR033139">
    <property type="entry name" value="Caspase_cys_AS"/>
</dbReference>
<dbReference type="GO" id="GO:0005634">
    <property type="term" value="C:nucleus"/>
    <property type="evidence" value="ECO:0007669"/>
    <property type="project" value="UniProtKB-SubCell"/>
</dbReference>
<sequence length="571" mass="63975">MEFQKVLLDLEQSLSEADFQALKFLCVDLLHKDVSSLAGAGDLFSILMDRDHLSNENRSLLTELFQTCHRQDLIRKQSLPTVQPGEFCISPYRKLLFGLSENITEKDLKSMKFLLNKTLPRKKLQDEMTTLQLLLEMEKEDILNRENLDMLRWMLTSICPCLTKRIDQFKRETGQRPNHLTDPMNIGPVCEETGGKMMSQLDEAAASYQAVSNQHPSCEVLLPPSHFCNEAKPSFEESGTEHAAEHPEFQSALTEDLENMSLQSSTVDDEVQSHQLSFSSFPRSMNLKDDSSPSGASAAAAEVELPKYDMKGGDRRGVCFIINNYNFSRSVKVLGDRNGTEYDERALEAVFSWLKFDVEIWNDCTQQEMLSLLTGLSQRDHSTADCLVCCVLSHGKEGSVYGVDGHEVRLTQLTDPFSGHGCRSLREKPKLFFIQACQGNKEQQMVTIQPDGPIARSTSVDAEVPDQQSSAPSIPAGADFLLGMATLQEYASFRDKKEGTWFIQSLCEKLQSLVPLGVDLLSILTEVNNDVSRKAAGAKKQMPQPVYSLRKRVVFPIPSNPAPHSLKHRTV</sequence>